<dbReference type="AlphaFoldDB" id="A0A381YWX7"/>
<protein>
    <submittedName>
        <fullName evidence="1">Uncharacterized protein</fullName>
    </submittedName>
</protein>
<evidence type="ECO:0000313" key="1">
    <source>
        <dbReference type="EMBL" id="SVA81142.1"/>
    </source>
</evidence>
<proteinExistence type="predicted"/>
<dbReference type="EMBL" id="UINC01019192">
    <property type="protein sequence ID" value="SVA81142.1"/>
    <property type="molecule type" value="Genomic_DNA"/>
</dbReference>
<gene>
    <name evidence="1" type="ORF">METZ01_LOCUS133996</name>
</gene>
<organism evidence="1">
    <name type="scientific">marine metagenome</name>
    <dbReference type="NCBI Taxonomy" id="408172"/>
    <lineage>
        <taxon>unclassified sequences</taxon>
        <taxon>metagenomes</taxon>
        <taxon>ecological metagenomes</taxon>
    </lineage>
</organism>
<reference evidence="1" key="1">
    <citation type="submission" date="2018-05" db="EMBL/GenBank/DDBJ databases">
        <authorList>
            <person name="Lanie J.A."/>
            <person name="Ng W.-L."/>
            <person name="Kazmierczak K.M."/>
            <person name="Andrzejewski T.M."/>
            <person name="Davidsen T.M."/>
            <person name="Wayne K.J."/>
            <person name="Tettelin H."/>
            <person name="Glass J.I."/>
            <person name="Rusch D."/>
            <person name="Podicherti R."/>
            <person name="Tsui H.-C.T."/>
            <person name="Winkler M.E."/>
        </authorList>
    </citation>
    <scope>NUCLEOTIDE SEQUENCE</scope>
</reference>
<name>A0A381YWX7_9ZZZZ</name>
<sequence length="213" mass="22992">MLVIVAIVLAAQALAQKDTLHYGDVQSVVANPYTEGTNPAFPDQKGYVAGTNVYEDIGKYQRIDLYNSHYVIGAVVYFGLKEIDTTGVADTITIVLRDMASQSTSGIFGPADTILASATVTLDQMDTTGVGNLILFDVPVQMSGDDFFADSFFIGIEWQLTDHLDTFALFSDSTGAELGDGANRAWERFYDGAYNDFGCVVNPSYCGGMTLII</sequence>
<accession>A0A381YWX7</accession>